<evidence type="ECO:0000256" key="3">
    <source>
        <dbReference type="ARBA" id="ARBA00012552"/>
    </source>
</evidence>
<dbReference type="InterPro" id="IPR012337">
    <property type="entry name" value="RNaseH-like_sf"/>
</dbReference>
<evidence type="ECO:0000256" key="6">
    <source>
        <dbReference type="ARBA" id="ARBA00022801"/>
    </source>
</evidence>
<dbReference type="InterPro" id="IPR041677">
    <property type="entry name" value="DNA2/NAM7_AAA_11"/>
</dbReference>
<dbReference type="CDD" id="cd18038">
    <property type="entry name" value="DEXXQc_Helz-like"/>
    <property type="match status" value="1"/>
</dbReference>
<protein>
    <recommendedName>
        <fullName evidence="3">RNA helicase</fullName>
        <ecNumber evidence="3">3.6.4.13</ecNumber>
    </recommendedName>
</protein>
<dbReference type="Pfam" id="PF21634">
    <property type="entry name" value="MOV-10_beta-barrel"/>
    <property type="match status" value="1"/>
</dbReference>
<dbReference type="EMBL" id="SPLM01000074">
    <property type="protein sequence ID" value="TMW61943.1"/>
    <property type="molecule type" value="Genomic_DNA"/>
</dbReference>
<keyword evidence="9" id="KW-0694">RNA-binding</keyword>
<dbReference type="Gene3D" id="3.40.50.300">
    <property type="entry name" value="P-loop containing nucleotide triphosphate hydrolases"/>
    <property type="match status" value="2"/>
</dbReference>
<dbReference type="SUPFAM" id="SSF53098">
    <property type="entry name" value="Ribonuclease H-like"/>
    <property type="match status" value="1"/>
</dbReference>
<dbReference type="OrthoDB" id="6513042at2759"/>
<evidence type="ECO:0000256" key="10">
    <source>
        <dbReference type="ARBA" id="ARBA00023158"/>
    </source>
</evidence>
<feature type="compositionally biased region" description="Polar residues" evidence="12">
    <location>
        <begin position="70"/>
        <end position="82"/>
    </location>
</feature>
<dbReference type="SMART" id="SM00474">
    <property type="entry name" value="35EXOc"/>
    <property type="match status" value="1"/>
</dbReference>
<comment type="subcellular location">
    <subcellularLocation>
        <location evidence="1">Cytoplasm</location>
        <location evidence="1">Cytoplasmic ribonucleoprotein granule</location>
    </subcellularLocation>
</comment>
<keyword evidence="8" id="KW-0067">ATP-binding</keyword>
<evidence type="ECO:0000259" key="13">
    <source>
        <dbReference type="SMART" id="SM00474"/>
    </source>
</evidence>
<dbReference type="Pfam" id="PF13087">
    <property type="entry name" value="AAA_12"/>
    <property type="match status" value="1"/>
</dbReference>
<keyword evidence="4" id="KW-0963">Cytoplasm</keyword>
<dbReference type="GO" id="GO:0008408">
    <property type="term" value="F:3'-5' exonuclease activity"/>
    <property type="evidence" value="ECO:0007669"/>
    <property type="project" value="InterPro"/>
</dbReference>
<keyword evidence="10" id="KW-0943">RNA-mediated gene silencing</keyword>
<dbReference type="InterPro" id="IPR002562">
    <property type="entry name" value="3'-5'_exonuclease_dom"/>
</dbReference>
<keyword evidence="6" id="KW-0378">Hydrolase</keyword>
<evidence type="ECO:0000256" key="7">
    <source>
        <dbReference type="ARBA" id="ARBA00022806"/>
    </source>
</evidence>
<evidence type="ECO:0000313" key="15">
    <source>
        <dbReference type="Proteomes" id="UP000794436"/>
    </source>
</evidence>
<dbReference type="InterPro" id="IPR026122">
    <property type="entry name" value="MOV-10/SDE3_DEXXQ/H-box"/>
</dbReference>
<name>A0A8K1CG70_PYTOL</name>
<dbReference type="GO" id="GO:0003723">
    <property type="term" value="F:RNA binding"/>
    <property type="evidence" value="ECO:0007669"/>
    <property type="project" value="UniProtKB-KW"/>
</dbReference>
<dbReference type="CDD" id="cd18808">
    <property type="entry name" value="SF1_C_Upf1"/>
    <property type="match status" value="1"/>
</dbReference>
<keyword evidence="7" id="KW-0347">Helicase</keyword>
<evidence type="ECO:0000256" key="12">
    <source>
        <dbReference type="SAM" id="MobiDB-lite"/>
    </source>
</evidence>
<dbReference type="GO" id="GO:0031047">
    <property type="term" value="P:regulatory ncRNA-mediated gene silencing"/>
    <property type="evidence" value="ECO:0007669"/>
    <property type="project" value="UniProtKB-KW"/>
</dbReference>
<evidence type="ECO:0000256" key="5">
    <source>
        <dbReference type="ARBA" id="ARBA00022741"/>
    </source>
</evidence>
<dbReference type="SUPFAM" id="SSF52540">
    <property type="entry name" value="P-loop containing nucleoside triphosphate hydrolases"/>
    <property type="match status" value="1"/>
</dbReference>
<evidence type="ECO:0000313" key="14">
    <source>
        <dbReference type="EMBL" id="TMW61943.1"/>
    </source>
</evidence>
<dbReference type="InterPro" id="IPR047187">
    <property type="entry name" value="SF1_C_Upf1"/>
</dbReference>
<dbReference type="Gene3D" id="3.30.420.10">
    <property type="entry name" value="Ribonuclease H-like superfamily/Ribonuclease H"/>
    <property type="match status" value="1"/>
</dbReference>
<dbReference type="GO" id="GO:0006139">
    <property type="term" value="P:nucleobase-containing compound metabolic process"/>
    <property type="evidence" value="ECO:0007669"/>
    <property type="project" value="InterPro"/>
</dbReference>
<dbReference type="PANTHER" id="PTHR45418">
    <property type="entry name" value="CANCER/TESTIS ANTIGEN 55"/>
    <property type="match status" value="1"/>
</dbReference>
<proteinExistence type="inferred from homology"/>
<organism evidence="14 15">
    <name type="scientific">Pythium oligandrum</name>
    <name type="common">Mycoparasitic fungus</name>
    <dbReference type="NCBI Taxonomy" id="41045"/>
    <lineage>
        <taxon>Eukaryota</taxon>
        <taxon>Sar</taxon>
        <taxon>Stramenopiles</taxon>
        <taxon>Oomycota</taxon>
        <taxon>Peronosporomycetes</taxon>
        <taxon>Pythiales</taxon>
        <taxon>Pythiaceae</taxon>
        <taxon>Pythium</taxon>
    </lineage>
</organism>
<dbReference type="InterPro" id="IPR041679">
    <property type="entry name" value="DNA2/NAM7-like_C"/>
</dbReference>
<dbReference type="InterPro" id="IPR027417">
    <property type="entry name" value="P-loop_NTPase"/>
</dbReference>
<dbReference type="EC" id="3.6.4.13" evidence="3"/>
<dbReference type="GO" id="GO:0036464">
    <property type="term" value="C:cytoplasmic ribonucleoprotein granule"/>
    <property type="evidence" value="ECO:0007669"/>
    <property type="project" value="UniProtKB-SubCell"/>
</dbReference>
<evidence type="ECO:0000256" key="11">
    <source>
        <dbReference type="ARBA" id="ARBA00047984"/>
    </source>
</evidence>
<feature type="domain" description="3'-5' exonuclease" evidence="13">
    <location>
        <begin position="274"/>
        <end position="452"/>
    </location>
</feature>
<evidence type="ECO:0000256" key="8">
    <source>
        <dbReference type="ARBA" id="ARBA00022840"/>
    </source>
</evidence>
<comment type="catalytic activity">
    <reaction evidence="11">
        <text>ATP + H2O = ADP + phosphate + H(+)</text>
        <dbReference type="Rhea" id="RHEA:13065"/>
        <dbReference type="ChEBI" id="CHEBI:15377"/>
        <dbReference type="ChEBI" id="CHEBI:15378"/>
        <dbReference type="ChEBI" id="CHEBI:30616"/>
        <dbReference type="ChEBI" id="CHEBI:43474"/>
        <dbReference type="ChEBI" id="CHEBI:456216"/>
        <dbReference type="EC" id="3.6.4.13"/>
    </reaction>
</comment>
<dbReference type="PANTHER" id="PTHR45418:SF1">
    <property type="entry name" value="CANCER_TESTIS ANTIGEN 55"/>
    <property type="match status" value="1"/>
</dbReference>
<reference evidence="14" key="1">
    <citation type="submission" date="2019-03" db="EMBL/GenBank/DDBJ databases">
        <title>Long read genome sequence of the mycoparasitic Pythium oligandrum ATCC 38472 isolated from sugarbeet rhizosphere.</title>
        <authorList>
            <person name="Gaulin E."/>
        </authorList>
    </citation>
    <scope>NUCLEOTIDE SEQUENCE</scope>
    <source>
        <strain evidence="14">ATCC 38472_TT</strain>
    </source>
</reference>
<dbReference type="Pfam" id="PF13086">
    <property type="entry name" value="AAA_11"/>
    <property type="match status" value="2"/>
</dbReference>
<dbReference type="Proteomes" id="UP000794436">
    <property type="component" value="Unassembled WGS sequence"/>
</dbReference>
<dbReference type="InterPro" id="IPR036397">
    <property type="entry name" value="RNaseH_sf"/>
</dbReference>
<evidence type="ECO:0000256" key="2">
    <source>
        <dbReference type="ARBA" id="ARBA00005601"/>
    </source>
</evidence>
<keyword evidence="5" id="KW-0547">Nucleotide-binding</keyword>
<evidence type="ECO:0000256" key="9">
    <source>
        <dbReference type="ARBA" id="ARBA00022884"/>
    </source>
</evidence>
<accession>A0A8K1CG70</accession>
<dbReference type="InterPro" id="IPR049080">
    <property type="entry name" value="MOV-10-like_beta-barrel"/>
</dbReference>
<evidence type="ECO:0000256" key="4">
    <source>
        <dbReference type="ARBA" id="ARBA00022490"/>
    </source>
</evidence>
<comment type="similarity">
    <text evidence="2">Belongs to the DNA2/NAM7 helicase family. SDE3 subfamily.</text>
</comment>
<dbReference type="GO" id="GO:0005524">
    <property type="term" value="F:ATP binding"/>
    <property type="evidence" value="ECO:0007669"/>
    <property type="project" value="UniProtKB-KW"/>
</dbReference>
<keyword evidence="15" id="KW-1185">Reference proteome</keyword>
<comment type="caution">
    <text evidence="14">The sequence shown here is derived from an EMBL/GenBank/DDBJ whole genome shotgun (WGS) entry which is preliminary data.</text>
</comment>
<feature type="region of interest" description="Disordered" evidence="12">
    <location>
        <begin position="70"/>
        <end position="93"/>
    </location>
</feature>
<sequence>MAMMVDGCVRLLRAFVENHGGCIAPEKLGEFYNLHPNARALMRPTARAFVERHGAERGVVWRLDQKSNRSTITAGQQATTSERAAPSGQKLSANQKDVMRKLHAFILTRGGQLAPNFLGEFYQTMPTAREVMIPKARVFITTYGSQVPGIQVKWVVNGKDAVIVASTTLVPTATRNPPPQQSNATPWRQCLELLDDFVKQRKDCRASMSALGIFCKQNPSVASILRPNKSILSCQAFIDKYGQKNGFKLTWQANPPVVVRGANVPTTERTASQVIQITSVKDATAVVQKKLQQAEVIAIDMEGDLSANGRSSLLQIALRSNIVYIFDILTCPAILSNSNVGLGAVLANSSIVKVIHDGRNDALALLGQFGVTMANVFDTQVAYWRLHGTSRMVGINTVLEEYAGQRNAEKDNVQHRPGLWEQRPLPPKLLDYAAQDVQFSIRAFDKMTAKMSAQELQRCLQSSIDRMKIATLPAAGKTATPVKTSGNQRLSKLVRQNESVFRGGNDGIEVVDNDPDAFRNAIDENVAVRKVYTIKNNGTRAAQLLRVAFVASSNALPFFLPNPVTSPRTLEAGRQIDISVGFRSAQPGSFRAILTFKLSSAEGETIDIMRIMDNVNCVSAMASAALRAMIEDAANASRYQRKKERTRPGYVVDAFAWKTYPSELAIRIPEHKMSKTFALTTKKDIPLMETTYVQRFQQMLWQEERQQHIQQQDYDMIGAVLDSAGRSYRLTVPGLAESRPSVLGGDKVLLVHKGKTYQARAVDVTRDYVVLGAPRSFINTYQRNDRVDVRFCLSRVPMRLCHQGVVAYDTSVHRKFLFPTKSAAAASAISDHHDLRYTRELNPEQMQAVRDLQRFDQLSAPYIIFGPPGTGKTTTLVESVVQIALANPTSRILMCAATNTAADLLVDRLARFVPQGRMLRVMGAMRKEQDTLASVLPYTLRDGDGGFQVPSLDELTKSSLQIVVATLVTGAKLHNFGIRRGHFRIVAIDEAGQATEPEVMSVLGPLLLPTTALILAGDPQQLGPVIKSPAASEGGLGISLLERLVSFPVYKDTSTHLDARVITKLRRNYRAHPVLLTVPSTLFYEGSLLACASPATCRGLENWTGLPTPGAPLIFHGVQGTDSQDANSPSWFNPQEIVLVHAYVDLLLSNRAGMTRQVQPGDIGIITPYAKQRSKIHQILNKSGIQGVRVGSVEQFQGAELPVIIVSTVRSSRDFFDEDAKFHLGFLGNPKRFNVAITRAQSLLIVIGNPFVLEADPNWATLLRHCRALGAWKGAGKPMDGPDVTKPKAEERVDMIHPSAEEVSSCALM</sequence>
<dbReference type="FunFam" id="3.40.50.300:FF:000608">
    <property type="entry name" value="Mov10 RISC complex RNA helicase"/>
    <property type="match status" value="1"/>
</dbReference>
<evidence type="ECO:0000256" key="1">
    <source>
        <dbReference type="ARBA" id="ARBA00004331"/>
    </source>
</evidence>
<dbReference type="GO" id="GO:0032574">
    <property type="term" value="F:5'-3' RNA helicase activity"/>
    <property type="evidence" value="ECO:0007669"/>
    <property type="project" value="InterPro"/>
</dbReference>
<dbReference type="Pfam" id="PF01612">
    <property type="entry name" value="DNA_pol_A_exo1"/>
    <property type="match status" value="1"/>
</dbReference>
<gene>
    <name evidence="14" type="ORF">Poli38472_009436</name>
</gene>